<keyword evidence="1" id="KW-0472">Membrane</keyword>
<organism evidence="2 3">
    <name type="scientific">Micromonospora sicca</name>
    <dbReference type="NCBI Taxonomy" id="2202420"/>
    <lineage>
        <taxon>Bacteria</taxon>
        <taxon>Bacillati</taxon>
        <taxon>Actinomycetota</taxon>
        <taxon>Actinomycetes</taxon>
        <taxon>Micromonosporales</taxon>
        <taxon>Micromonosporaceae</taxon>
        <taxon>Micromonospora</taxon>
    </lineage>
</organism>
<dbReference type="Proteomes" id="UP001290101">
    <property type="component" value="Unassembled WGS sequence"/>
</dbReference>
<reference evidence="2 3" key="1">
    <citation type="submission" date="2023-12" db="EMBL/GenBank/DDBJ databases">
        <title>Micromonospora sp. nov., isolated from Atacama Desert.</title>
        <authorList>
            <person name="Carro L."/>
            <person name="Golinska P."/>
            <person name="Klenk H.-P."/>
            <person name="Goodfellow M."/>
        </authorList>
    </citation>
    <scope>NUCLEOTIDE SEQUENCE [LARGE SCALE GENOMIC DNA]</scope>
    <source>
        <strain evidence="2 3">4G53</strain>
    </source>
</reference>
<dbReference type="InterPro" id="IPR045713">
    <property type="entry name" value="DUF6069"/>
</dbReference>
<gene>
    <name evidence="2" type="ORF">U2F25_32900</name>
</gene>
<keyword evidence="3" id="KW-1185">Reference proteome</keyword>
<keyword evidence="1" id="KW-1133">Transmembrane helix</keyword>
<sequence>MAGWGPIALLERFTRLGRVVCVVTAGLVLLVSFLPLTGSGTALSTRLVLGLMHLAVAAVLVPVLVLTSQASHEDAVTVHRSKTAVRR</sequence>
<accession>A0ABU5JNT4</accession>
<dbReference type="RefSeq" id="WP_238452751.1">
    <property type="nucleotide sequence ID" value="NZ_JAXOTQ010000064.1"/>
</dbReference>
<feature type="transmembrane region" description="Helical" evidence="1">
    <location>
        <begin position="16"/>
        <end position="35"/>
    </location>
</feature>
<dbReference type="Pfam" id="PF19545">
    <property type="entry name" value="DUF6069"/>
    <property type="match status" value="1"/>
</dbReference>
<evidence type="ECO:0000313" key="3">
    <source>
        <dbReference type="Proteomes" id="UP001290101"/>
    </source>
</evidence>
<proteinExistence type="predicted"/>
<name>A0ABU5JNT4_9ACTN</name>
<protein>
    <submittedName>
        <fullName evidence="2">DUF6069 family protein</fullName>
    </submittedName>
</protein>
<comment type="caution">
    <text evidence="2">The sequence shown here is derived from an EMBL/GenBank/DDBJ whole genome shotgun (WGS) entry which is preliminary data.</text>
</comment>
<evidence type="ECO:0000313" key="2">
    <source>
        <dbReference type="EMBL" id="MDZ5494192.1"/>
    </source>
</evidence>
<keyword evidence="1" id="KW-0812">Transmembrane</keyword>
<feature type="transmembrane region" description="Helical" evidence="1">
    <location>
        <begin position="47"/>
        <end position="66"/>
    </location>
</feature>
<evidence type="ECO:0000256" key="1">
    <source>
        <dbReference type="SAM" id="Phobius"/>
    </source>
</evidence>
<dbReference type="EMBL" id="JAXOTQ010000064">
    <property type="protein sequence ID" value="MDZ5494192.1"/>
    <property type="molecule type" value="Genomic_DNA"/>
</dbReference>